<dbReference type="AlphaFoldDB" id="A0A1G1VHE1"/>
<protein>
    <recommendedName>
        <fullName evidence="6 7">Large ribosomal subunit protein uL3</fullName>
    </recommendedName>
</protein>
<keyword evidence="3 7" id="KW-0694">RNA-binding</keyword>
<feature type="region of interest" description="Disordered" evidence="8">
    <location>
        <begin position="238"/>
        <end position="276"/>
    </location>
</feature>
<feature type="compositionally biased region" description="Low complexity" evidence="8">
    <location>
        <begin position="246"/>
        <end position="262"/>
    </location>
</feature>
<dbReference type="GO" id="GO:0003735">
    <property type="term" value="F:structural constituent of ribosome"/>
    <property type="evidence" value="ECO:0007669"/>
    <property type="project" value="UniProtKB-UniRule"/>
</dbReference>
<proteinExistence type="inferred from homology"/>
<dbReference type="InterPro" id="IPR009000">
    <property type="entry name" value="Transl_B-barrel_sf"/>
</dbReference>
<evidence type="ECO:0000256" key="4">
    <source>
        <dbReference type="ARBA" id="ARBA00022980"/>
    </source>
</evidence>
<feature type="region of interest" description="Disordered" evidence="8">
    <location>
        <begin position="138"/>
        <end position="162"/>
    </location>
</feature>
<dbReference type="SUPFAM" id="SSF50447">
    <property type="entry name" value="Translation proteins"/>
    <property type="match status" value="1"/>
</dbReference>
<dbReference type="Proteomes" id="UP000177685">
    <property type="component" value="Unassembled WGS sequence"/>
</dbReference>
<dbReference type="Pfam" id="PF00297">
    <property type="entry name" value="Ribosomal_L3"/>
    <property type="match status" value="1"/>
</dbReference>
<evidence type="ECO:0000256" key="1">
    <source>
        <dbReference type="ARBA" id="ARBA00006540"/>
    </source>
</evidence>
<dbReference type="Gene3D" id="2.40.30.10">
    <property type="entry name" value="Translation factors"/>
    <property type="match status" value="1"/>
</dbReference>
<accession>A0A1G1VHE1</accession>
<dbReference type="HAMAP" id="MF_01325_B">
    <property type="entry name" value="Ribosomal_uL3_B"/>
    <property type="match status" value="1"/>
</dbReference>
<dbReference type="GO" id="GO:0022625">
    <property type="term" value="C:cytosolic large ribosomal subunit"/>
    <property type="evidence" value="ECO:0007669"/>
    <property type="project" value="TreeGrafter"/>
</dbReference>
<evidence type="ECO:0000256" key="2">
    <source>
        <dbReference type="ARBA" id="ARBA00022730"/>
    </source>
</evidence>
<dbReference type="PANTHER" id="PTHR11229:SF16">
    <property type="entry name" value="LARGE RIBOSOMAL SUBUNIT PROTEIN UL3C"/>
    <property type="match status" value="1"/>
</dbReference>
<evidence type="ECO:0000256" key="8">
    <source>
        <dbReference type="SAM" id="MobiDB-lite"/>
    </source>
</evidence>
<sequence>MINALLGTKSHMEQSFTQTGHRVPVTVVKTVGNVVTQVKTLEKDGYQALQLGIGTKKAKHTSKQLQGHFKKALEQRTKDKEQNFPRYLREVKTEEAYEVGTQINPAEVFQPGDLVKVTGISKGKGFAGGVKRWGFHGGPKTHGQSDRHRAPGSIGQGTTPGRVYKGKHMAGRMGGEAETVRNLTVLKSEADGVLWLSGPVPGNRGGLLIIEKLGQARHFTPLLSRDTTEEELVKAMETEAEEEAVNKAVVEGEPEAAETGGEQPTETQSEPEGGEK</sequence>
<gene>
    <name evidence="7" type="primary">rplC</name>
    <name evidence="9" type="ORF">A3A58_00930</name>
</gene>
<reference evidence="9 10" key="1">
    <citation type="journal article" date="2016" name="Nat. Commun.">
        <title>Thousands of microbial genomes shed light on interconnected biogeochemical processes in an aquifer system.</title>
        <authorList>
            <person name="Anantharaman K."/>
            <person name="Brown C.T."/>
            <person name="Hug L.A."/>
            <person name="Sharon I."/>
            <person name="Castelle C.J."/>
            <person name="Probst A.J."/>
            <person name="Thomas B.C."/>
            <person name="Singh A."/>
            <person name="Wilkins M.J."/>
            <person name="Karaoz U."/>
            <person name="Brodie E.L."/>
            <person name="Williams K.H."/>
            <person name="Hubbard S.S."/>
            <person name="Banfield J.F."/>
        </authorList>
    </citation>
    <scope>NUCLEOTIDE SEQUENCE [LARGE SCALE GENOMIC DNA]</scope>
</reference>
<evidence type="ECO:0000256" key="5">
    <source>
        <dbReference type="ARBA" id="ARBA00023274"/>
    </source>
</evidence>
<dbReference type="GO" id="GO:0019843">
    <property type="term" value="F:rRNA binding"/>
    <property type="evidence" value="ECO:0007669"/>
    <property type="project" value="UniProtKB-UniRule"/>
</dbReference>
<dbReference type="Gene3D" id="3.30.160.810">
    <property type="match status" value="1"/>
</dbReference>
<comment type="caution">
    <text evidence="9">The sequence shown here is derived from an EMBL/GenBank/DDBJ whole genome shotgun (WGS) entry which is preliminary data.</text>
</comment>
<keyword evidence="4 7" id="KW-0689">Ribosomal protein</keyword>
<evidence type="ECO:0000313" key="10">
    <source>
        <dbReference type="Proteomes" id="UP000177685"/>
    </source>
</evidence>
<keyword evidence="5 7" id="KW-0687">Ribonucleoprotein</keyword>
<dbReference type="NCBIfam" id="TIGR03625">
    <property type="entry name" value="L3_bact"/>
    <property type="match status" value="1"/>
</dbReference>
<evidence type="ECO:0000313" key="9">
    <source>
        <dbReference type="EMBL" id="OGY14824.1"/>
    </source>
</evidence>
<dbReference type="InterPro" id="IPR000597">
    <property type="entry name" value="Ribosomal_uL3"/>
</dbReference>
<dbReference type="GO" id="GO:0006412">
    <property type="term" value="P:translation"/>
    <property type="evidence" value="ECO:0007669"/>
    <property type="project" value="UniProtKB-UniRule"/>
</dbReference>
<evidence type="ECO:0000256" key="7">
    <source>
        <dbReference type="HAMAP-Rule" id="MF_01325"/>
    </source>
</evidence>
<dbReference type="InterPro" id="IPR019927">
    <property type="entry name" value="Ribosomal_uL3_bac/org-type"/>
</dbReference>
<comment type="similarity">
    <text evidence="1 7">Belongs to the universal ribosomal protein uL3 family.</text>
</comment>
<comment type="function">
    <text evidence="7">One of the primary rRNA binding proteins, it binds directly near the 3'-end of the 23S rRNA, where it nucleates assembly of the 50S subunit.</text>
</comment>
<dbReference type="FunFam" id="2.40.30.10:FF:000004">
    <property type="entry name" value="50S ribosomal protein L3"/>
    <property type="match status" value="1"/>
</dbReference>
<comment type="subunit">
    <text evidence="7">Part of the 50S ribosomal subunit. Forms a cluster with proteins L14 and L19.</text>
</comment>
<keyword evidence="2 7" id="KW-0699">rRNA-binding</keyword>
<dbReference type="PANTHER" id="PTHR11229">
    <property type="entry name" value="50S RIBOSOMAL PROTEIN L3"/>
    <property type="match status" value="1"/>
</dbReference>
<evidence type="ECO:0000256" key="6">
    <source>
        <dbReference type="ARBA" id="ARBA00035243"/>
    </source>
</evidence>
<name>A0A1G1VHE1_9BACT</name>
<evidence type="ECO:0000256" key="3">
    <source>
        <dbReference type="ARBA" id="ARBA00022884"/>
    </source>
</evidence>
<dbReference type="EMBL" id="MHCD01000004">
    <property type="protein sequence ID" value="OGY14824.1"/>
    <property type="molecule type" value="Genomic_DNA"/>
</dbReference>
<organism evidence="9 10">
    <name type="scientific">Candidatus Blackburnbacteria bacterium RIFCSPLOWO2_01_FULL_41_27</name>
    <dbReference type="NCBI Taxonomy" id="1797520"/>
    <lineage>
        <taxon>Bacteria</taxon>
        <taxon>Candidatus Blackburniibacteriota</taxon>
    </lineage>
</organism>